<dbReference type="PROSITE" id="PS51318">
    <property type="entry name" value="TAT"/>
    <property type="match status" value="1"/>
</dbReference>
<name>A0ABU4VFL4_9ACTN</name>
<evidence type="ECO:0000256" key="1">
    <source>
        <dbReference type="SAM" id="SignalP"/>
    </source>
</evidence>
<feature type="signal peptide" evidence="1">
    <location>
        <begin position="1"/>
        <end position="26"/>
    </location>
</feature>
<dbReference type="Proteomes" id="UP001277761">
    <property type="component" value="Unassembled WGS sequence"/>
</dbReference>
<gene>
    <name evidence="2" type="ORF">SK069_03320</name>
</gene>
<organism evidence="2 3">
    <name type="scientific">Patulibacter brassicae</name>
    <dbReference type="NCBI Taxonomy" id="1705717"/>
    <lineage>
        <taxon>Bacteria</taxon>
        <taxon>Bacillati</taxon>
        <taxon>Actinomycetota</taxon>
        <taxon>Thermoleophilia</taxon>
        <taxon>Solirubrobacterales</taxon>
        <taxon>Patulibacteraceae</taxon>
        <taxon>Patulibacter</taxon>
    </lineage>
</organism>
<reference evidence="2 3" key="1">
    <citation type="submission" date="2023-11" db="EMBL/GenBank/DDBJ databases">
        <authorList>
            <person name="Xu M."/>
            <person name="Jiang T."/>
        </authorList>
    </citation>
    <scope>NUCLEOTIDE SEQUENCE [LARGE SCALE GENOMIC DNA]</scope>
    <source>
        <strain evidence="2 3">SD</strain>
    </source>
</reference>
<dbReference type="RefSeq" id="WP_319952757.1">
    <property type="nucleotide sequence ID" value="NZ_JAXAVX010000001.1"/>
</dbReference>
<sequence length="1389" mass="142919">MTGRRRAAVAALAAGAVLAAPSAASAEPLKLLGLGSAKSSTTNNPLGAVFGLLGGQNGLGGVVQSVLCPPLNLVNGAVGGLNDLTGRNPLTSGVHQLTSGVTNLACNAGILDYRFQTTWRRSNGTEVTRTVVAQLGVPKPLNVDDDAAADLIGTITITGPNTVGLIVERAPGESSTLPTQVEAIIGNPSGTLLSGQLLNLGYDSRTDRAPGRFEVSTPMDAFLRSNPVYDVRVKQQDTGQTLNLLAGTFKGNPTSRQDVTSLRLAYGRSPVNAQIRAETGGTTKLRATTDRPGSPLTATVRSSSFDADLELAKFPNNVDLSLNSSNASVTYDGHGSSIERITADVRPRNGAIAGVGRVKAVLDGLQNAGRLAVEQPNDGVKVTAEPEIGLVDLRTSELGGALPEPPNADGNGVRADVTGDQPRIAARIARLRSVEVGTSPIGLKLATGAAAPFVIDAKLEGQGGQPATVQGSINDLPETFELGLADEGIRFKGSAPVDRIDLDATNLDIADGADRLKARLDRLPAEGTLAFGEGQDGLEVKTTGGGIGRVELQAGSGDALPVAPGEEEENGALVDTTGNGLKLGVRLHDLQEIAVKLDPIALTTKMGSSRPFRIQAALAGDAPEGSTEPAPTSTVNALIKNLPEQFQLGLADGGLTYAGSSAVELLELDATNLPIAEGTDRIKARLDRLPAEGSLSFGEGEDGLEVKTTGGGIGRVELQAGSGDALPVAPGEEEENGALVDGTGEGLKLGVRLHDLQEIAVKLDPIALTTKMGSARPFRIQAALPGEAEEGATEPAPNTTVDALIKDLPQEFRLGLGEGGLTYGGSAPVELLEINATNLPIGNGADRLRARLDRLPAEGELGFGGSSDGLSVVAGGGGIGRVEIQAGSSTGDLPVAPGEEGDNSALVDLAGGTLKLGVRLHDLKEITVNPAPLALRTRTGSTRPLLINAQLPGEAEEGSTEPAAPIKVNAEIRDLPEEFDLGLEDLADGGAKLGYKASAPVESLSLKGEGIAFLEGSAGIEAAIRRVPKEFALNLPTAAPGTPLATLTVPEGEQPIGELRLAAGLPIPATGLNPDGSGDQAVKDELRYTDEGVALRLSGLRGLSMTADPLDLSLTQDPAATKPVDIVASIPNGEGQPPATVNGQLTRTTASTRIQALVADGEPARLKFTNAGNLGRLALQAQNLGDLGNLNLSLDNLAPKLNVCVDSGPKCRRPNPNVLSGGAGGGDGRPYPALFSVDFDDEGTQQSGQTTFNASLPLDGQTVAVENVRFSNLGFDIGQGPTFSGVITVGQQVPRLYLFMDSRSKPFVINDIRVPGQIEHFRVGTDGSQATGNNRIAWLKGTKNAGFLFDQASAGTLNCGGRREISVKLGPFSANILNAFGGQIVPLCN</sequence>
<keyword evidence="3" id="KW-1185">Reference proteome</keyword>
<keyword evidence="1" id="KW-0732">Signal</keyword>
<dbReference type="EMBL" id="JAXAVX010000001">
    <property type="protein sequence ID" value="MDX8150612.1"/>
    <property type="molecule type" value="Genomic_DNA"/>
</dbReference>
<evidence type="ECO:0008006" key="4">
    <source>
        <dbReference type="Google" id="ProtNLM"/>
    </source>
</evidence>
<protein>
    <recommendedName>
        <fullName evidence="4">DUF320 domain-containing protein</fullName>
    </recommendedName>
</protein>
<proteinExistence type="predicted"/>
<comment type="caution">
    <text evidence="2">The sequence shown here is derived from an EMBL/GenBank/DDBJ whole genome shotgun (WGS) entry which is preliminary data.</text>
</comment>
<evidence type="ECO:0000313" key="3">
    <source>
        <dbReference type="Proteomes" id="UP001277761"/>
    </source>
</evidence>
<dbReference type="InterPro" id="IPR006311">
    <property type="entry name" value="TAT_signal"/>
</dbReference>
<feature type="chain" id="PRO_5047495007" description="DUF320 domain-containing protein" evidence="1">
    <location>
        <begin position="27"/>
        <end position="1389"/>
    </location>
</feature>
<evidence type="ECO:0000313" key="2">
    <source>
        <dbReference type="EMBL" id="MDX8150612.1"/>
    </source>
</evidence>
<accession>A0ABU4VFL4</accession>